<dbReference type="Proteomes" id="UP000270261">
    <property type="component" value="Unassembled WGS sequence"/>
</dbReference>
<proteinExistence type="predicted"/>
<reference evidence="1 2" key="1">
    <citation type="submission" date="2018-11" db="EMBL/GenBank/DDBJ databases">
        <title>Genome sequencing of Lautropia sp. KCOM 2505 (= ChDC F240).</title>
        <authorList>
            <person name="Kook J.-K."/>
            <person name="Park S.-N."/>
            <person name="Lim Y.K."/>
        </authorList>
    </citation>
    <scope>NUCLEOTIDE SEQUENCE [LARGE SCALE GENOMIC DNA]</scope>
    <source>
        <strain evidence="1 2">KCOM 2505</strain>
    </source>
</reference>
<gene>
    <name evidence="1" type="ORF">EHV23_03785</name>
</gene>
<evidence type="ECO:0000313" key="1">
    <source>
        <dbReference type="EMBL" id="RRN45354.1"/>
    </source>
</evidence>
<evidence type="ECO:0000313" key="2">
    <source>
        <dbReference type="Proteomes" id="UP000270261"/>
    </source>
</evidence>
<dbReference type="Pfam" id="PF08843">
    <property type="entry name" value="AbiEii"/>
    <property type="match status" value="1"/>
</dbReference>
<keyword evidence="2" id="KW-1185">Reference proteome</keyword>
<dbReference type="GO" id="GO:0016740">
    <property type="term" value="F:transferase activity"/>
    <property type="evidence" value="ECO:0007669"/>
    <property type="project" value="UniProtKB-KW"/>
</dbReference>
<dbReference type="EMBL" id="RRUE01000001">
    <property type="protein sequence ID" value="RRN45354.1"/>
    <property type="molecule type" value="Genomic_DNA"/>
</dbReference>
<accession>A0A3R8NCB1</accession>
<dbReference type="Gene3D" id="3.10.450.620">
    <property type="entry name" value="JHP933, nucleotidyltransferase-like core domain"/>
    <property type="match status" value="1"/>
</dbReference>
<dbReference type="InterPro" id="IPR014942">
    <property type="entry name" value="AbiEii"/>
</dbReference>
<name>A0A3R8NCB1_9BURK</name>
<organism evidence="1 2">
    <name type="scientific">Lautropia dentalis</name>
    <dbReference type="NCBI Taxonomy" id="2490857"/>
    <lineage>
        <taxon>Bacteria</taxon>
        <taxon>Pseudomonadati</taxon>
        <taxon>Pseudomonadota</taxon>
        <taxon>Betaproteobacteria</taxon>
        <taxon>Burkholderiales</taxon>
        <taxon>Burkholderiaceae</taxon>
        <taxon>Lautropia</taxon>
    </lineage>
</organism>
<keyword evidence="1" id="KW-0808">Transferase</keyword>
<sequence>MSESFFGLSPEDQLAALEHAAHASGRPPHLLEKDIWVVWVLQQLFRAPFGDDLVFKGGTSLSKAWHVIERFSEDIDLTYDIRAIAPDLTDHGATPLPASPSQEKKWSKAIRTRLTEWVQTIAIPFLAARLASAAPTANLRPEQDRIFIDYPALAQGTGYVTASVMLEFGARSTGEPAEQRHIVCDTSPVIKEISFPEAVVRAMRAERTFWEKATAIHVFCRQGNFRGGNRFSRHWHDVARLDEHGFADKAIQDRELARAVAQHKGMFFREKDAHGTPIDYLAAIQGRLQLVPSADARTRLAADYERMIADGLFLNDAVSFEALMAHCAHIERKINRL</sequence>
<dbReference type="RefSeq" id="WP_125094783.1">
    <property type="nucleotide sequence ID" value="NZ_RRUE01000001.1"/>
</dbReference>
<protein>
    <submittedName>
        <fullName evidence="1">Nucleotidyl transferase AbiEii/AbiGii toxin family protein</fullName>
    </submittedName>
</protein>
<dbReference type="OrthoDB" id="9780929at2"/>
<comment type="caution">
    <text evidence="1">The sequence shown here is derived from an EMBL/GenBank/DDBJ whole genome shotgun (WGS) entry which is preliminary data.</text>
</comment>
<dbReference type="AlphaFoldDB" id="A0A3R8NCB1"/>